<organism evidence="1 2">
    <name type="scientific">Arctia plantaginis</name>
    <name type="common">Wood tiger moth</name>
    <name type="synonym">Phalaena plantaginis</name>
    <dbReference type="NCBI Taxonomy" id="874455"/>
    <lineage>
        <taxon>Eukaryota</taxon>
        <taxon>Metazoa</taxon>
        <taxon>Ecdysozoa</taxon>
        <taxon>Arthropoda</taxon>
        <taxon>Hexapoda</taxon>
        <taxon>Insecta</taxon>
        <taxon>Pterygota</taxon>
        <taxon>Neoptera</taxon>
        <taxon>Endopterygota</taxon>
        <taxon>Lepidoptera</taxon>
        <taxon>Glossata</taxon>
        <taxon>Ditrysia</taxon>
        <taxon>Noctuoidea</taxon>
        <taxon>Erebidae</taxon>
        <taxon>Arctiinae</taxon>
        <taxon>Arctia</taxon>
    </lineage>
</organism>
<reference evidence="1 2" key="1">
    <citation type="submission" date="2020-04" db="EMBL/GenBank/DDBJ databases">
        <authorList>
            <person name="Wallbank WR R."/>
            <person name="Pardo Diaz C."/>
            <person name="Kozak K."/>
            <person name="Martin S."/>
            <person name="Jiggins C."/>
            <person name="Moest M."/>
            <person name="Warren A I."/>
            <person name="Byers J.R.P. K."/>
            <person name="Montejo-Kovacevich G."/>
            <person name="Yen C E."/>
        </authorList>
    </citation>
    <scope>NUCLEOTIDE SEQUENCE [LARGE SCALE GENOMIC DNA]</scope>
</reference>
<accession>A0A8S1B5E5</accession>
<dbReference type="AlphaFoldDB" id="A0A8S1B5E5"/>
<protein>
    <submittedName>
        <fullName evidence="1">Uncharacterized protein</fullName>
    </submittedName>
</protein>
<dbReference type="EMBL" id="CADEBC010000592">
    <property type="protein sequence ID" value="CAB3257816.1"/>
    <property type="molecule type" value="Genomic_DNA"/>
</dbReference>
<comment type="caution">
    <text evidence="1">The sequence shown here is derived from an EMBL/GenBank/DDBJ whole genome shotgun (WGS) entry which is preliminary data.</text>
</comment>
<evidence type="ECO:0000313" key="1">
    <source>
        <dbReference type="EMBL" id="CAB3257816.1"/>
    </source>
</evidence>
<name>A0A8S1B5E5_ARCPL</name>
<gene>
    <name evidence="1" type="ORF">APLA_LOCUS16190</name>
</gene>
<proteinExistence type="predicted"/>
<dbReference type="Proteomes" id="UP000494106">
    <property type="component" value="Unassembled WGS sequence"/>
</dbReference>
<sequence>MLSTSQGRAQELTALRIEGSAAHLAVSRRLIGNRDADRVGDTERKMSCPHRRFGRLPTLFTRHVWVSRRTGLATKFRGGLPRRSE</sequence>
<evidence type="ECO:0000313" key="2">
    <source>
        <dbReference type="Proteomes" id="UP000494106"/>
    </source>
</evidence>
<keyword evidence="2" id="KW-1185">Reference proteome</keyword>